<dbReference type="STRING" id="398512.Bccel_4688"/>
<dbReference type="SUPFAM" id="SSF51905">
    <property type="entry name" value="FAD/NAD(P)-binding domain"/>
    <property type="match status" value="1"/>
</dbReference>
<dbReference type="Pfam" id="PF01593">
    <property type="entry name" value="Amino_oxidase"/>
    <property type="match status" value="1"/>
</dbReference>
<dbReference type="GO" id="GO:0016491">
    <property type="term" value="F:oxidoreductase activity"/>
    <property type="evidence" value="ECO:0007669"/>
    <property type="project" value="InterPro"/>
</dbReference>
<gene>
    <name evidence="2" type="ORF">Bccel_4688</name>
</gene>
<dbReference type="AlphaFoldDB" id="A0A0L6JUL6"/>
<evidence type="ECO:0000259" key="1">
    <source>
        <dbReference type="Pfam" id="PF01593"/>
    </source>
</evidence>
<reference evidence="3" key="1">
    <citation type="submission" date="2015-07" db="EMBL/GenBank/DDBJ databases">
        <title>Near-Complete Genome Sequence of the Cellulolytic Bacterium Bacteroides (Pseudobacteroides) cellulosolvens ATCC 35603.</title>
        <authorList>
            <person name="Dassa B."/>
            <person name="Utturkar S.M."/>
            <person name="Klingeman D.M."/>
            <person name="Hurt R.A."/>
            <person name="Keller M."/>
            <person name="Xu J."/>
            <person name="Reddy Y.H.K."/>
            <person name="Borovok I."/>
            <person name="Grinberg I.R."/>
            <person name="Lamed R."/>
            <person name="Zhivin O."/>
            <person name="Bayer E.A."/>
            <person name="Brown S.D."/>
        </authorList>
    </citation>
    <scope>NUCLEOTIDE SEQUENCE [LARGE SCALE GENOMIC DNA]</scope>
    <source>
        <strain evidence="3">DSM 2933</strain>
    </source>
</reference>
<dbReference type="RefSeq" id="WP_036935598.1">
    <property type="nucleotide sequence ID" value="NZ_JQKC01000001.1"/>
</dbReference>
<dbReference type="OrthoDB" id="9814556at2"/>
<dbReference type="InterPro" id="IPR002937">
    <property type="entry name" value="Amino_oxidase"/>
</dbReference>
<dbReference type="Proteomes" id="UP000036923">
    <property type="component" value="Unassembled WGS sequence"/>
</dbReference>
<dbReference type="PANTHER" id="PTHR46313">
    <property type="match status" value="1"/>
</dbReference>
<organism evidence="2 3">
    <name type="scientific">Pseudobacteroides cellulosolvens ATCC 35603 = DSM 2933</name>
    <dbReference type="NCBI Taxonomy" id="398512"/>
    <lineage>
        <taxon>Bacteria</taxon>
        <taxon>Bacillati</taxon>
        <taxon>Bacillota</taxon>
        <taxon>Clostridia</taxon>
        <taxon>Eubacteriales</taxon>
        <taxon>Oscillospiraceae</taxon>
        <taxon>Pseudobacteroides</taxon>
    </lineage>
</organism>
<dbReference type="PANTHER" id="PTHR46313:SF3">
    <property type="entry name" value="PROLYCOPENE ISOMERASE, CHLOROPLASTIC"/>
    <property type="match status" value="1"/>
</dbReference>
<dbReference type="InterPro" id="IPR036188">
    <property type="entry name" value="FAD/NAD-bd_sf"/>
</dbReference>
<dbReference type="InterPro" id="IPR045892">
    <property type="entry name" value="CrtISO-like"/>
</dbReference>
<evidence type="ECO:0000313" key="3">
    <source>
        <dbReference type="Proteomes" id="UP000036923"/>
    </source>
</evidence>
<keyword evidence="3" id="KW-1185">Reference proteome</keyword>
<dbReference type="EMBL" id="LGTC01000001">
    <property type="protein sequence ID" value="KNY29414.1"/>
    <property type="molecule type" value="Genomic_DNA"/>
</dbReference>
<dbReference type="GO" id="GO:0016116">
    <property type="term" value="P:carotenoid metabolic process"/>
    <property type="evidence" value="ECO:0007669"/>
    <property type="project" value="InterPro"/>
</dbReference>
<protein>
    <submittedName>
        <fullName evidence="2">FAD dependent oxidoreductase</fullName>
    </submittedName>
</protein>
<evidence type="ECO:0000313" key="2">
    <source>
        <dbReference type="EMBL" id="KNY29414.1"/>
    </source>
</evidence>
<sequence length="497" mass="56535">MKKIIIIGAGIAGMTAGIYGQINGFETEIYEMHSIPGGECTGWDRGEYHFDGCIHWLMGTKPETNLNKMWREVGALDDFIEIVNYDCYCSFEESGETLNLYKNADRLEKYLLEISPGDSKAISETCKAIRVLRKLDISPNKPGDMNSILDNIKKIMKILPLVPILKKYTSITVKEFAEQFKHPLIRHTFKDMLPPYIQAISMLVMLSTMNSGDSGWPMGGSKRMALRMEKKYHSLGGKIYYKSKVDKIKVDNGKATGVILDDGSGRSADYVISAADGYATLQNMLDGKYMDERLKKLYSVCEEYPIHTSIQVSIGANCDLSKYPEFLFFRPSNKVNTGGGIGNEILRVKHFCFDRSIAPKGKSVITLLMNADFDWWQQTYRSKETYNFEKKRIAKEVCTAIEERYPETQGKIEQVDVATPLTYVRYCNAWRGSWMSWMITPKHSIKYMPGNLKGLDNFFMTGQWTMAPGGLPTALMTGRWTIQRICSQLQYKFKTSK</sequence>
<feature type="domain" description="Amine oxidase" evidence="1">
    <location>
        <begin position="11"/>
        <end position="479"/>
    </location>
</feature>
<name>A0A0L6JUL6_9FIRM</name>
<dbReference type="eggNOG" id="COG1233">
    <property type="taxonomic scope" value="Bacteria"/>
</dbReference>
<comment type="caution">
    <text evidence="2">The sequence shown here is derived from an EMBL/GenBank/DDBJ whole genome shotgun (WGS) entry which is preliminary data.</text>
</comment>
<dbReference type="Gene3D" id="3.50.50.60">
    <property type="entry name" value="FAD/NAD(P)-binding domain"/>
    <property type="match status" value="2"/>
</dbReference>
<accession>A0A0L6JUL6</accession>
<proteinExistence type="predicted"/>